<organism evidence="1 2">
    <name type="scientific">Jejubacter calystegiae</name>
    <dbReference type="NCBI Taxonomy" id="2579935"/>
    <lineage>
        <taxon>Bacteria</taxon>
        <taxon>Pseudomonadati</taxon>
        <taxon>Pseudomonadota</taxon>
        <taxon>Gammaproteobacteria</taxon>
        <taxon>Enterobacterales</taxon>
        <taxon>Enterobacteriaceae</taxon>
        <taxon>Jejubacter</taxon>
    </lineage>
</organism>
<dbReference type="KEGG" id="izh:FEM41_16175"/>
<sequence>MLKKKIALNKVVAFFEDVEGVSDIDFIEHERGDFDKYFEKIKKIFGYQREIKPTQEVCLKLIGDGVIKWQVECLSSIIGREVFIDANEYYFVRFKIFDGMLFIKSICSLNGNNDLILFVKSPRKILAFSDDEYTISFYEEMI</sequence>
<evidence type="ECO:0000313" key="1">
    <source>
        <dbReference type="EMBL" id="QCT21071.1"/>
    </source>
</evidence>
<dbReference type="EMBL" id="CP040428">
    <property type="protein sequence ID" value="QCT21071.1"/>
    <property type="molecule type" value="Genomic_DNA"/>
</dbReference>
<protein>
    <submittedName>
        <fullName evidence="1">Uncharacterized protein</fullName>
    </submittedName>
</protein>
<proteinExistence type="predicted"/>
<gene>
    <name evidence="1" type="ORF">FEM41_16175</name>
</gene>
<evidence type="ECO:0000313" key="2">
    <source>
        <dbReference type="Proteomes" id="UP000302163"/>
    </source>
</evidence>
<dbReference type="AlphaFoldDB" id="A0A4P8YJX6"/>
<dbReference type="OrthoDB" id="9941489at2"/>
<reference evidence="1 2" key="1">
    <citation type="submission" date="2019-05" db="EMBL/GenBank/DDBJ databases">
        <title>Complete genome sequence of Izhakiella calystegiae KSNA2, an endophyte isolated from beach morning glory (Calystegia soldanella).</title>
        <authorList>
            <person name="Jiang L."/>
            <person name="Jeong J.C."/>
            <person name="Kim C.Y."/>
            <person name="Kim D.H."/>
            <person name="Kim S.W."/>
            <person name="Lee j."/>
        </authorList>
    </citation>
    <scope>NUCLEOTIDE SEQUENCE [LARGE SCALE GENOMIC DNA]</scope>
    <source>
        <strain evidence="1 2">KSNA2</strain>
    </source>
</reference>
<accession>A0A4P8YJX6</accession>
<dbReference type="Proteomes" id="UP000302163">
    <property type="component" value="Chromosome"/>
</dbReference>
<name>A0A4P8YJX6_9ENTR</name>
<keyword evidence="2" id="KW-1185">Reference proteome</keyword>